<evidence type="ECO:0000313" key="2">
    <source>
        <dbReference type="EMBL" id="GGM21463.1"/>
    </source>
</evidence>
<reference evidence="2" key="1">
    <citation type="journal article" date="2014" name="Int. J. Syst. Evol. Microbiol.">
        <title>Complete genome sequence of Corynebacterium casei LMG S-19264T (=DSM 44701T), isolated from a smear-ripened cheese.</title>
        <authorList>
            <consortium name="US DOE Joint Genome Institute (JGI-PGF)"/>
            <person name="Walter F."/>
            <person name="Albersmeier A."/>
            <person name="Kalinowski J."/>
            <person name="Ruckert C."/>
        </authorList>
    </citation>
    <scope>NUCLEOTIDE SEQUENCE</scope>
    <source>
        <strain evidence="2">JCM 19831</strain>
    </source>
</reference>
<feature type="transmembrane region" description="Helical" evidence="1">
    <location>
        <begin position="36"/>
        <end position="54"/>
    </location>
</feature>
<dbReference type="RefSeq" id="WP_190249774.1">
    <property type="nucleotide sequence ID" value="NZ_BMPI01000009.1"/>
</dbReference>
<evidence type="ECO:0000313" key="3">
    <source>
        <dbReference type="Proteomes" id="UP000642070"/>
    </source>
</evidence>
<sequence>MREWLVLAAVGAGTYLMRVAFLLPGRGAAPAPVRRALPHIGPAVLGALVTPALLLPAGDASVLPTLAAAFVCALVWWRSRNTPVALVTGLLTAWAALSVL</sequence>
<organism evidence="2 3">
    <name type="scientific">Dactylosporangium sucinum</name>
    <dbReference type="NCBI Taxonomy" id="1424081"/>
    <lineage>
        <taxon>Bacteria</taxon>
        <taxon>Bacillati</taxon>
        <taxon>Actinomycetota</taxon>
        <taxon>Actinomycetes</taxon>
        <taxon>Micromonosporales</taxon>
        <taxon>Micromonosporaceae</taxon>
        <taxon>Dactylosporangium</taxon>
    </lineage>
</organism>
<gene>
    <name evidence="2" type="ORF">GCM10007977_023200</name>
</gene>
<reference evidence="2" key="2">
    <citation type="submission" date="2020-09" db="EMBL/GenBank/DDBJ databases">
        <authorList>
            <person name="Sun Q."/>
            <person name="Ohkuma M."/>
        </authorList>
    </citation>
    <scope>NUCLEOTIDE SEQUENCE</scope>
    <source>
        <strain evidence="2">JCM 19831</strain>
    </source>
</reference>
<evidence type="ECO:0000256" key="1">
    <source>
        <dbReference type="SAM" id="Phobius"/>
    </source>
</evidence>
<feature type="transmembrane region" description="Helical" evidence="1">
    <location>
        <begin position="60"/>
        <end position="77"/>
    </location>
</feature>
<comment type="caution">
    <text evidence="2">The sequence shown here is derived from an EMBL/GenBank/DDBJ whole genome shotgun (WGS) entry which is preliminary data.</text>
</comment>
<feature type="transmembrane region" description="Helical" evidence="1">
    <location>
        <begin position="6"/>
        <end position="24"/>
    </location>
</feature>
<keyword evidence="1" id="KW-1133">Transmembrane helix</keyword>
<keyword evidence="3" id="KW-1185">Reference proteome</keyword>
<dbReference type="InterPro" id="IPR008407">
    <property type="entry name" value="Brnchd-chn_aa_trnsp_AzlD"/>
</dbReference>
<dbReference type="Proteomes" id="UP000642070">
    <property type="component" value="Unassembled WGS sequence"/>
</dbReference>
<protein>
    <recommendedName>
        <fullName evidence="4">Branched-chain amino acid ABC transporter</fullName>
    </recommendedName>
</protein>
<evidence type="ECO:0008006" key="4">
    <source>
        <dbReference type="Google" id="ProtNLM"/>
    </source>
</evidence>
<accession>A0A917TGF2</accession>
<dbReference type="Pfam" id="PF05437">
    <property type="entry name" value="AzlD"/>
    <property type="match status" value="1"/>
</dbReference>
<proteinExistence type="predicted"/>
<name>A0A917TGF2_9ACTN</name>
<keyword evidence="1" id="KW-0812">Transmembrane</keyword>
<keyword evidence="1" id="KW-0472">Membrane</keyword>
<dbReference type="AlphaFoldDB" id="A0A917TGF2"/>
<dbReference type="EMBL" id="BMPI01000009">
    <property type="protein sequence ID" value="GGM21463.1"/>
    <property type="molecule type" value="Genomic_DNA"/>
</dbReference>